<dbReference type="RefSeq" id="WP_386101857.1">
    <property type="nucleotide sequence ID" value="NZ_JBHSAT010000022.1"/>
</dbReference>
<dbReference type="EMBL" id="JBHSAT010000022">
    <property type="protein sequence ID" value="MFC3878125.1"/>
    <property type="molecule type" value="Genomic_DNA"/>
</dbReference>
<gene>
    <name evidence="3" type="ORF">ACFOSX_12875</name>
</gene>
<accession>A0ABV8AKG4</accession>
<keyword evidence="4" id="KW-1185">Reference proteome</keyword>
<organism evidence="3 4">
    <name type="scientific">Winogradskyella maritima</name>
    <dbReference type="NCBI Taxonomy" id="1517766"/>
    <lineage>
        <taxon>Bacteria</taxon>
        <taxon>Pseudomonadati</taxon>
        <taxon>Bacteroidota</taxon>
        <taxon>Flavobacteriia</taxon>
        <taxon>Flavobacteriales</taxon>
        <taxon>Flavobacteriaceae</taxon>
        <taxon>Winogradskyella</taxon>
    </lineage>
</organism>
<feature type="region of interest" description="Disordered" evidence="1">
    <location>
        <begin position="23"/>
        <end position="48"/>
    </location>
</feature>
<feature type="signal peptide" evidence="2">
    <location>
        <begin position="1"/>
        <end position="19"/>
    </location>
</feature>
<keyword evidence="2" id="KW-0732">Signal</keyword>
<reference evidence="4" key="1">
    <citation type="journal article" date="2019" name="Int. J. Syst. Evol. Microbiol.">
        <title>The Global Catalogue of Microorganisms (GCM) 10K type strain sequencing project: providing services to taxonomists for standard genome sequencing and annotation.</title>
        <authorList>
            <consortium name="The Broad Institute Genomics Platform"/>
            <consortium name="The Broad Institute Genome Sequencing Center for Infectious Disease"/>
            <person name="Wu L."/>
            <person name="Ma J."/>
        </authorList>
    </citation>
    <scope>NUCLEOTIDE SEQUENCE [LARGE SCALE GENOMIC DNA]</scope>
    <source>
        <strain evidence="4">CECT 8979</strain>
    </source>
</reference>
<evidence type="ECO:0000313" key="3">
    <source>
        <dbReference type="EMBL" id="MFC3878125.1"/>
    </source>
</evidence>
<evidence type="ECO:0000256" key="2">
    <source>
        <dbReference type="SAM" id="SignalP"/>
    </source>
</evidence>
<sequence length="157" mass="18736">MKKILVLLLLIGFGTSVDAQMRRGGDPLRQSRIPQQPQEPTEEQKEEYARKMKERQEEYLANFITTLEADDFQKEIIKQNLNSYFEKKIAIYKLPFERSIQRQDAIKQLDDTHFKELETLISEKDMLKIKEMIKGDFNENEVKKKKKKKRRKKDDKG</sequence>
<proteinExistence type="predicted"/>
<dbReference type="Proteomes" id="UP001595812">
    <property type="component" value="Unassembled WGS sequence"/>
</dbReference>
<comment type="caution">
    <text evidence="3">The sequence shown here is derived from an EMBL/GenBank/DDBJ whole genome shotgun (WGS) entry which is preliminary data.</text>
</comment>
<evidence type="ECO:0000256" key="1">
    <source>
        <dbReference type="SAM" id="MobiDB-lite"/>
    </source>
</evidence>
<feature type="chain" id="PRO_5046988727" description="LTXXQ motif family protein" evidence="2">
    <location>
        <begin position="20"/>
        <end position="157"/>
    </location>
</feature>
<protein>
    <recommendedName>
        <fullName evidence="5">LTXXQ motif family protein</fullName>
    </recommendedName>
</protein>
<evidence type="ECO:0000313" key="4">
    <source>
        <dbReference type="Proteomes" id="UP001595812"/>
    </source>
</evidence>
<name>A0ABV8AKG4_9FLAO</name>
<evidence type="ECO:0008006" key="5">
    <source>
        <dbReference type="Google" id="ProtNLM"/>
    </source>
</evidence>